<feature type="compositionally biased region" description="Low complexity" evidence="1">
    <location>
        <begin position="413"/>
        <end position="423"/>
    </location>
</feature>
<dbReference type="GO" id="GO:0005634">
    <property type="term" value="C:nucleus"/>
    <property type="evidence" value="ECO:0007669"/>
    <property type="project" value="TreeGrafter"/>
</dbReference>
<organism evidence="3 4">
    <name type="scientific">Ustilago trichophora</name>
    <dbReference type="NCBI Taxonomy" id="86804"/>
    <lineage>
        <taxon>Eukaryota</taxon>
        <taxon>Fungi</taxon>
        <taxon>Dikarya</taxon>
        <taxon>Basidiomycota</taxon>
        <taxon>Ustilaginomycotina</taxon>
        <taxon>Ustilaginomycetes</taxon>
        <taxon>Ustilaginales</taxon>
        <taxon>Ustilaginaceae</taxon>
        <taxon>Ustilago</taxon>
    </lineage>
</organism>
<dbReference type="InterPro" id="IPR006671">
    <property type="entry name" value="Cyclin_N"/>
</dbReference>
<dbReference type="GO" id="GO:0016538">
    <property type="term" value="F:cyclin-dependent protein serine/threonine kinase regulator activity"/>
    <property type="evidence" value="ECO:0007669"/>
    <property type="project" value="TreeGrafter"/>
</dbReference>
<dbReference type="Gene3D" id="1.10.472.10">
    <property type="entry name" value="Cyclin-like"/>
    <property type="match status" value="1"/>
</dbReference>
<gene>
    <name evidence="3" type="ORF">UTRI_03024_B</name>
</gene>
<dbReference type="AlphaFoldDB" id="A0A5C3E4P0"/>
<keyword evidence="4" id="KW-1185">Reference proteome</keyword>
<feature type="compositionally biased region" description="Low complexity" evidence="1">
    <location>
        <begin position="293"/>
        <end position="328"/>
    </location>
</feature>
<dbReference type="Pfam" id="PF00134">
    <property type="entry name" value="Cyclin_N"/>
    <property type="match status" value="1"/>
</dbReference>
<protein>
    <submittedName>
        <fullName evidence="3">Related to cyclin</fullName>
    </submittedName>
</protein>
<dbReference type="InterPro" id="IPR013922">
    <property type="entry name" value="Cyclin_PHO80-like"/>
</dbReference>
<dbReference type="GO" id="GO:0019901">
    <property type="term" value="F:protein kinase binding"/>
    <property type="evidence" value="ECO:0007669"/>
    <property type="project" value="InterPro"/>
</dbReference>
<feature type="compositionally biased region" description="Polar residues" evidence="1">
    <location>
        <begin position="389"/>
        <end position="407"/>
    </location>
</feature>
<feature type="region of interest" description="Disordered" evidence="1">
    <location>
        <begin position="267"/>
        <end position="334"/>
    </location>
</feature>
<reference evidence="3 4" key="1">
    <citation type="submission" date="2018-03" db="EMBL/GenBank/DDBJ databases">
        <authorList>
            <person name="Guldener U."/>
        </authorList>
    </citation>
    <scope>NUCLEOTIDE SEQUENCE [LARGE SCALE GENOMIC DNA]</scope>
    <source>
        <strain evidence="3 4">NBRC100155</strain>
    </source>
</reference>
<evidence type="ECO:0000256" key="1">
    <source>
        <dbReference type="SAM" id="MobiDB-lite"/>
    </source>
</evidence>
<evidence type="ECO:0000313" key="4">
    <source>
        <dbReference type="Proteomes" id="UP000324022"/>
    </source>
</evidence>
<evidence type="ECO:0000313" key="3">
    <source>
        <dbReference type="EMBL" id="SPO25552.1"/>
    </source>
</evidence>
<proteinExistence type="predicted"/>
<evidence type="ECO:0000259" key="2">
    <source>
        <dbReference type="Pfam" id="PF00134"/>
    </source>
</evidence>
<dbReference type="PANTHER" id="PTHR15615:SF10">
    <property type="entry name" value="PHO85 CYCLIN-2-RELATED"/>
    <property type="match status" value="1"/>
</dbReference>
<dbReference type="InterPro" id="IPR036915">
    <property type="entry name" value="Cyclin-like_sf"/>
</dbReference>
<name>A0A5C3E4P0_9BASI</name>
<accession>A0A5C3E4P0</accession>
<feature type="region of interest" description="Disordered" evidence="1">
    <location>
        <begin position="389"/>
        <end position="423"/>
    </location>
</feature>
<dbReference type="OrthoDB" id="10250320at2759"/>
<dbReference type="GO" id="GO:0000307">
    <property type="term" value="C:cyclin-dependent protein kinase holoenzyme complex"/>
    <property type="evidence" value="ECO:0007669"/>
    <property type="project" value="TreeGrafter"/>
</dbReference>
<dbReference type="CDD" id="cd20557">
    <property type="entry name" value="CYCLIN_ScPCL1-like"/>
    <property type="match status" value="1"/>
</dbReference>
<dbReference type="SUPFAM" id="SSF47954">
    <property type="entry name" value="Cyclin-like"/>
    <property type="match status" value="1"/>
</dbReference>
<dbReference type="EMBL" id="OOIN01000011">
    <property type="protein sequence ID" value="SPO25552.1"/>
    <property type="molecule type" value="Genomic_DNA"/>
</dbReference>
<sequence length="441" mass="49049">MSSSQASTSASALNSGFLRRHPASLIPKLVHNPAITDLIKSPVTREMVVYLANQAAHVIQCGSTQSPDSPPATPTRSIASAEADPAGKLEINGLPSLETFIALLVERSNVQVPTLLCTLVYLERLRSRLPRVAKGMHCTRHRVFLATLIVAAKYLNDSSPKNKHWTKYAALFSQAEVNLMEKQLLYLLDYDLRVEEEELMVHFAPFFRRVETRAEAGRREMHLRGLECGRERERYVRASERRVHLRNLPASEVPCWNQKSEASRYEQHRRSAAYDSPDSLDASPKEMYNPHQSSSSLMSRQDSAESNASSTSSEAELTDDNGSSSSSAEEYDDYEDDYLEQEGLDARMQQHSVSGLPASQSHPVMVVHGEDLDGHKPGSVMHRYLSQALPSSLKKSTSSHMDMQPPSQAHLPVSHSMRSVRSSSNLLSRMLGGHHQSSAAY</sequence>
<dbReference type="Proteomes" id="UP000324022">
    <property type="component" value="Unassembled WGS sequence"/>
</dbReference>
<dbReference type="PANTHER" id="PTHR15615">
    <property type="match status" value="1"/>
</dbReference>
<feature type="domain" description="Cyclin N-terminal" evidence="2">
    <location>
        <begin position="97"/>
        <end position="193"/>
    </location>
</feature>